<dbReference type="EMBL" id="JAWLNX010000003">
    <property type="protein sequence ID" value="MEB3366886.1"/>
    <property type="molecule type" value="Genomic_DNA"/>
</dbReference>
<gene>
    <name evidence="2" type="ORF">R4I43_05680</name>
</gene>
<sequence length="186" mass="20233">MQTEMWAPSASAKVVRYREGVGCVGGGAFMALVGSCALYLALNPEEAVRSPPTVALVIGWILTLFIFVPGVLMMLAGLVMLAKPERVHLDERGIWLRQSGTFELIAWTEISAVHGRLPQPKAKDDPNSGPVSAALLFQPADSGFLPRHPKLADRDNPEVPRLKLPGKSAVQRLTQAIGEYRPDLLR</sequence>
<comment type="caution">
    <text evidence="2">The sequence shown here is derived from an EMBL/GenBank/DDBJ whole genome shotgun (WGS) entry which is preliminary data.</text>
</comment>
<proteinExistence type="predicted"/>
<organism evidence="2 3">
    <name type="scientific">Saccharopolyspora mangrovi</name>
    <dbReference type="NCBI Taxonomy" id="3082379"/>
    <lineage>
        <taxon>Bacteria</taxon>
        <taxon>Bacillati</taxon>
        <taxon>Actinomycetota</taxon>
        <taxon>Actinomycetes</taxon>
        <taxon>Pseudonocardiales</taxon>
        <taxon>Pseudonocardiaceae</taxon>
        <taxon>Saccharopolyspora</taxon>
    </lineage>
</organism>
<protein>
    <recommendedName>
        <fullName evidence="4">PH domain-containing protein</fullName>
    </recommendedName>
</protein>
<dbReference type="Proteomes" id="UP001327093">
    <property type="component" value="Unassembled WGS sequence"/>
</dbReference>
<keyword evidence="1" id="KW-1133">Transmembrane helix</keyword>
<evidence type="ECO:0008006" key="4">
    <source>
        <dbReference type="Google" id="ProtNLM"/>
    </source>
</evidence>
<keyword evidence="3" id="KW-1185">Reference proteome</keyword>
<dbReference type="RefSeq" id="WP_324264448.1">
    <property type="nucleotide sequence ID" value="NZ_JAWLNX010000003.1"/>
</dbReference>
<accession>A0ABU6A5X7</accession>
<name>A0ABU6A5X7_9PSEU</name>
<evidence type="ECO:0000313" key="3">
    <source>
        <dbReference type="Proteomes" id="UP001327093"/>
    </source>
</evidence>
<keyword evidence="1" id="KW-0812">Transmembrane</keyword>
<evidence type="ECO:0000256" key="1">
    <source>
        <dbReference type="SAM" id="Phobius"/>
    </source>
</evidence>
<reference evidence="2 3" key="1">
    <citation type="submission" date="2023-10" db="EMBL/GenBank/DDBJ databases">
        <title>Saccharopolyspora sp. nov., isolated from mangrove soil.</title>
        <authorList>
            <person name="Lu Y."/>
            <person name="Liu W."/>
        </authorList>
    </citation>
    <scope>NUCLEOTIDE SEQUENCE [LARGE SCALE GENOMIC DNA]</scope>
    <source>
        <strain evidence="2 3">S2-29</strain>
    </source>
</reference>
<feature type="transmembrane region" description="Helical" evidence="1">
    <location>
        <begin position="54"/>
        <end position="82"/>
    </location>
</feature>
<evidence type="ECO:0000313" key="2">
    <source>
        <dbReference type="EMBL" id="MEB3366886.1"/>
    </source>
</evidence>
<feature type="transmembrane region" description="Helical" evidence="1">
    <location>
        <begin position="21"/>
        <end position="42"/>
    </location>
</feature>
<keyword evidence="1" id="KW-0472">Membrane</keyword>